<dbReference type="RefSeq" id="WP_371950297.1">
    <property type="nucleotide sequence ID" value="NZ_JAXCEI010000006.1"/>
</dbReference>
<keyword evidence="3" id="KW-1185">Reference proteome</keyword>
<reference evidence="2 3" key="1">
    <citation type="submission" date="2023-11" db="EMBL/GenBank/DDBJ databases">
        <title>Actinomadura monticuli sp. nov., isolated from volcanic ash.</title>
        <authorList>
            <person name="Lee S.D."/>
            <person name="Yang H."/>
            <person name="Kim I.S."/>
        </authorList>
    </citation>
    <scope>NUCLEOTIDE SEQUENCE [LARGE SCALE GENOMIC DNA]</scope>
    <source>
        <strain evidence="2 3">DLS-62</strain>
    </source>
</reference>
<feature type="region of interest" description="Disordered" evidence="1">
    <location>
        <begin position="49"/>
        <end position="69"/>
    </location>
</feature>
<accession>A0ABV4QB37</accession>
<evidence type="ECO:0000313" key="2">
    <source>
        <dbReference type="EMBL" id="MFA1540392.1"/>
    </source>
</evidence>
<name>A0ABV4QB37_9ACTN</name>
<gene>
    <name evidence="2" type="ORF">SM611_15800</name>
</gene>
<proteinExistence type="predicted"/>
<sequence>MTGSDLVQAMWLPEGRVSLAATRLRRDGVKQGMSKDALRGFVEEDYETTASCNQRRGPLGEADRLPASW</sequence>
<dbReference type="EMBL" id="JAXCEI010000006">
    <property type="protein sequence ID" value="MFA1540392.1"/>
    <property type="molecule type" value="Genomic_DNA"/>
</dbReference>
<dbReference type="Proteomes" id="UP001569963">
    <property type="component" value="Unassembled WGS sequence"/>
</dbReference>
<evidence type="ECO:0000313" key="3">
    <source>
        <dbReference type="Proteomes" id="UP001569963"/>
    </source>
</evidence>
<comment type="caution">
    <text evidence="2">The sequence shown here is derived from an EMBL/GenBank/DDBJ whole genome shotgun (WGS) entry which is preliminary data.</text>
</comment>
<evidence type="ECO:0000256" key="1">
    <source>
        <dbReference type="SAM" id="MobiDB-lite"/>
    </source>
</evidence>
<protein>
    <submittedName>
        <fullName evidence="2">Uncharacterized protein</fullName>
    </submittedName>
</protein>
<organism evidence="2 3">
    <name type="scientific">Actinomadura monticuli</name>
    <dbReference type="NCBI Taxonomy" id="3097367"/>
    <lineage>
        <taxon>Bacteria</taxon>
        <taxon>Bacillati</taxon>
        <taxon>Actinomycetota</taxon>
        <taxon>Actinomycetes</taxon>
        <taxon>Streptosporangiales</taxon>
        <taxon>Thermomonosporaceae</taxon>
        <taxon>Actinomadura</taxon>
    </lineage>
</organism>